<evidence type="ECO:0000313" key="2">
    <source>
        <dbReference type="EMBL" id="MBT1696359.1"/>
    </source>
</evidence>
<evidence type="ECO:0000256" key="1">
    <source>
        <dbReference type="SAM" id="SignalP"/>
    </source>
</evidence>
<protein>
    <submittedName>
        <fullName evidence="2">DUF1349 domain-containing protein</fullName>
    </submittedName>
</protein>
<keyword evidence="1" id="KW-0732">Signal</keyword>
<organism evidence="2 3">
    <name type="scientific">Chryseosolibacter histidini</name>
    <dbReference type="NCBI Taxonomy" id="2782349"/>
    <lineage>
        <taxon>Bacteria</taxon>
        <taxon>Pseudomonadati</taxon>
        <taxon>Bacteroidota</taxon>
        <taxon>Cytophagia</taxon>
        <taxon>Cytophagales</taxon>
        <taxon>Chryseotaleaceae</taxon>
        <taxon>Chryseosolibacter</taxon>
    </lineage>
</organism>
<reference evidence="2 3" key="1">
    <citation type="submission" date="2021-05" db="EMBL/GenBank/DDBJ databases">
        <title>A Polyphasic approach of four new species of the genus Ohtaekwangia: Ohtaekwangia histidinii sp. nov., Ohtaekwangia cretensis sp. nov., Ohtaekwangia indiensis sp. nov., Ohtaekwangia reichenbachii sp. nov. from diverse environment.</title>
        <authorList>
            <person name="Octaviana S."/>
        </authorList>
    </citation>
    <scope>NUCLEOTIDE SEQUENCE [LARGE SCALE GENOMIC DNA]</scope>
    <source>
        <strain evidence="2 3">PWU4</strain>
    </source>
</reference>
<dbReference type="AlphaFoldDB" id="A0AAP2DLV9"/>
<dbReference type="EMBL" id="JAHESF010000004">
    <property type="protein sequence ID" value="MBT1696359.1"/>
    <property type="molecule type" value="Genomic_DNA"/>
</dbReference>
<dbReference type="Gene3D" id="2.60.120.200">
    <property type="match status" value="1"/>
</dbReference>
<gene>
    <name evidence="2" type="ORF">KK083_05700</name>
</gene>
<comment type="caution">
    <text evidence="2">The sequence shown here is derived from an EMBL/GenBank/DDBJ whole genome shotgun (WGS) entry which is preliminary data.</text>
</comment>
<feature type="chain" id="PRO_5042884212" evidence="1">
    <location>
        <begin position="24"/>
        <end position="300"/>
    </location>
</feature>
<evidence type="ECO:0000313" key="3">
    <source>
        <dbReference type="Proteomes" id="UP001319200"/>
    </source>
</evidence>
<accession>A0AAP2DLV9</accession>
<dbReference type="RefSeq" id="WP_254161612.1">
    <property type="nucleotide sequence ID" value="NZ_JAHESF010000004.1"/>
</dbReference>
<keyword evidence="3" id="KW-1185">Reference proteome</keyword>
<feature type="signal peptide" evidence="1">
    <location>
        <begin position="1"/>
        <end position="23"/>
    </location>
</feature>
<proteinExistence type="predicted"/>
<name>A0AAP2DLV9_9BACT</name>
<sequence>MKCKTVVVLFVLNCMGVSSFSQGASDPLDDDFSSPATMANWKWLHSVEGWPDKVRKTEISNGNLVIEPGTSGWFADKNAPFLFKEVNGDFDVRARVKATGLTADVAQTTWSLGGLMVRVPKKSKKDNWVPRDENWLFMTTGVAEVPGKQVVETKYTLNSRSNLKLRDAKADWITLRIVRVGHAFILLTKYDNDKAWTVQDRFYIADWPPVLQVGFNAYTNSMAVPGNILWGDPFRFNSEIFDHLGKVDFRLTVDFITFKKTRQSFQVAGSPGQTWLNQVSKNTLADHAVSNEEILSLLGD</sequence>
<dbReference type="Proteomes" id="UP001319200">
    <property type="component" value="Unassembled WGS sequence"/>
</dbReference>